<comment type="caution">
    <text evidence="1">The sequence shown here is derived from an EMBL/GenBank/DDBJ whole genome shotgun (WGS) entry which is preliminary data.</text>
</comment>
<dbReference type="Gene3D" id="3.80.10.10">
    <property type="entry name" value="Ribonuclease Inhibitor"/>
    <property type="match status" value="1"/>
</dbReference>
<reference evidence="1" key="1">
    <citation type="submission" date="2021-06" db="EMBL/GenBank/DDBJ databases">
        <authorList>
            <person name="Kallberg Y."/>
            <person name="Tangrot J."/>
            <person name="Rosling A."/>
        </authorList>
    </citation>
    <scope>NUCLEOTIDE SEQUENCE</scope>
    <source>
        <strain evidence="1">UK204</strain>
    </source>
</reference>
<keyword evidence="2" id="KW-1185">Reference proteome</keyword>
<organism evidence="1 2">
    <name type="scientific">Funneliformis caledonium</name>
    <dbReference type="NCBI Taxonomy" id="1117310"/>
    <lineage>
        <taxon>Eukaryota</taxon>
        <taxon>Fungi</taxon>
        <taxon>Fungi incertae sedis</taxon>
        <taxon>Mucoromycota</taxon>
        <taxon>Glomeromycotina</taxon>
        <taxon>Glomeromycetes</taxon>
        <taxon>Glomerales</taxon>
        <taxon>Glomeraceae</taxon>
        <taxon>Funneliformis</taxon>
    </lineage>
</organism>
<accession>A0A9N9GK80</accession>
<name>A0A9N9GK80_9GLOM</name>
<protein>
    <submittedName>
        <fullName evidence="1">13979_t:CDS:1</fullName>
    </submittedName>
</protein>
<evidence type="ECO:0000313" key="1">
    <source>
        <dbReference type="EMBL" id="CAG8607897.1"/>
    </source>
</evidence>
<dbReference type="InterPro" id="IPR032675">
    <property type="entry name" value="LRR_dom_sf"/>
</dbReference>
<dbReference type="EMBL" id="CAJVPQ010002766">
    <property type="protein sequence ID" value="CAG8607897.1"/>
    <property type="molecule type" value="Genomic_DNA"/>
</dbReference>
<proteinExistence type="predicted"/>
<sequence length="702" mass="81341">MPIKPMKTKSFTPSLINEPRSLTLPPLPPKPLTQISLKCPFRPIALRERVWLVERQLTTDRKTLTATYEDARWESRLPYFENNKEWNLIDFLQWSLKDAKSSEVREFWNNSSTVTEALRKASTDFSEALSNTTRETIQPALKRKLSEREIATDADNNPLFISEHGKDSKNAINQDEKVEDELIEYAKRGPEDEEEIKHFISIEKELLREQSNEDKMSTQIPLECLEQIFKHLLHYRSTLFNCLLVNRSWCRQVVPLLWSRPFSRLQWKSSLRLIQTYISCMTKDQKSFFTDLDIFIPESSSPLFSYAKYLRKFNYNELSSCVNIWYCDYYQHGDGNIKSDEYIKINLITKELGKFIISHSNLIHELYISKTFCFSQIMDITSFPGAKSSLSRLRKIRITGARYMETDINDLSNILIGLSQICTQVRDIEIYKFHETSSRLIEGLITLIKSQQNLSKFTVSYWNLNLEPLIFALETQMGLSLHQCDGLDSKNFQTIINSPVGLKKLYLTDNDMSTGTLITLLRNTSGTLNQLTLDERVTISSTSIFETIATHCYSLSHLDIKVLNPNILNLFRPLRQTQLKHLVLNNVSSKGLYDDEVFPEIGKFLPKTLQNLGLIYWDFTLQSLQSFLRNCDCPIKKIFLYKDSGLNDDHLNIITQYARDKGILKSLNFLIRSCGKISIPSQEAIKRAQEVIPLVQGNNRFN</sequence>
<dbReference type="OrthoDB" id="2328876at2759"/>
<dbReference type="Proteomes" id="UP000789570">
    <property type="component" value="Unassembled WGS sequence"/>
</dbReference>
<dbReference type="AlphaFoldDB" id="A0A9N9GK80"/>
<evidence type="ECO:0000313" key="2">
    <source>
        <dbReference type="Proteomes" id="UP000789570"/>
    </source>
</evidence>
<gene>
    <name evidence="1" type="ORF">FCALED_LOCUS8920</name>
</gene>
<dbReference type="SUPFAM" id="SSF52047">
    <property type="entry name" value="RNI-like"/>
    <property type="match status" value="1"/>
</dbReference>